<evidence type="ECO:0000313" key="2">
    <source>
        <dbReference type="EMBL" id="CAB4710326.1"/>
    </source>
</evidence>
<name>A0A6J7MBV1_9ZZZZ</name>
<sequence>MAAFAVDACLVSMLMIAPLSRNFSITGKTRDCSSSAETRAAPGRVDSPPISMMSTPSEIICNARLTANSVLLKRPPSAKESGVTLRIPMTIIRSLGNPRIVMWSYRFVIRLIASARVVESRNTPRTALVTVRACVLRTPRIDIQRCSHSIITMTPAGLRISTIASAI</sequence>
<evidence type="ECO:0000313" key="3">
    <source>
        <dbReference type="EMBL" id="CAB4975923.1"/>
    </source>
</evidence>
<protein>
    <submittedName>
        <fullName evidence="3">Unannotated protein</fullName>
    </submittedName>
</protein>
<accession>A0A6J7MBV1</accession>
<proteinExistence type="predicted"/>
<feature type="region of interest" description="Disordered" evidence="1">
    <location>
        <begin position="28"/>
        <end position="48"/>
    </location>
</feature>
<evidence type="ECO:0000313" key="4">
    <source>
        <dbReference type="EMBL" id="CAB5076694.1"/>
    </source>
</evidence>
<reference evidence="3" key="1">
    <citation type="submission" date="2020-05" db="EMBL/GenBank/DDBJ databases">
        <authorList>
            <person name="Chiriac C."/>
            <person name="Salcher M."/>
            <person name="Ghai R."/>
            <person name="Kavagutti S V."/>
        </authorList>
    </citation>
    <scope>NUCLEOTIDE SEQUENCE</scope>
</reference>
<dbReference type="EMBL" id="CAFBOJ010000035">
    <property type="protein sequence ID" value="CAB4975923.1"/>
    <property type="molecule type" value="Genomic_DNA"/>
</dbReference>
<organism evidence="3">
    <name type="scientific">freshwater metagenome</name>
    <dbReference type="NCBI Taxonomy" id="449393"/>
    <lineage>
        <taxon>unclassified sequences</taxon>
        <taxon>metagenomes</taxon>
        <taxon>ecological metagenomes</taxon>
    </lineage>
</organism>
<dbReference type="EMBL" id="CAEZYB010000112">
    <property type="protein sequence ID" value="CAB4710326.1"/>
    <property type="molecule type" value="Genomic_DNA"/>
</dbReference>
<feature type="compositionally biased region" description="Polar residues" evidence="1">
    <location>
        <begin position="28"/>
        <end position="37"/>
    </location>
</feature>
<gene>
    <name evidence="2" type="ORF">UFOPK2646_00941</name>
    <name evidence="3" type="ORF">UFOPK3937_00454</name>
    <name evidence="4" type="ORF">UFOPK4401_01024</name>
</gene>
<dbReference type="EMBL" id="CAFBRB010000119">
    <property type="protein sequence ID" value="CAB5076694.1"/>
    <property type="molecule type" value="Genomic_DNA"/>
</dbReference>
<dbReference type="AlphaFoldDB" id="A0A6J7MBV1"/>
<evidence type="ECO:0000256" key="1">
    <source>
        <dbReference type="SAM" id="MobiDB-lite"/>
    </source>
</evidence>